<feature type="non-terminal residue" evidence="2">
    <location>
        <position position="160"/>
    </location>
</feature>
<evidence type="ECO:0000256" key="1">
    <source>
        <dbReference type="SAM" id="MobiDB-lite"/>
    </source>
</evidence>
<sequence length="160" mass="17310">MERNKGMVRAGAVCDRGIDTCGPACGVGTVGAREEGEGVRVAGHRRLAAHVVVVVVVALWRRRRHEGRRWRQARGPPPRAARKRVHGGERAHVAHALGAPAAGRLRPVRDRYVSPANPHPATPSPPPPRPPPASLRARSSIAARPLRLVVRPPTRRSALF</sequence>
<feature type="compositionally biased region" description="Low complexity" evidence="1">
    <location>
        <begin position="134"/>
        <end position="160"/>
    </location>
</feature>
<accession>A0ABN8J4X7</accession>
<proteinExistence type="predicted"/>
<reference evidence="2" key="1">
    <citation type="submission" date="2022-03" db="EMBL/GenBank/DDBJ databases">
        <authorList>
            <person name="Martin H S."/>
        </authorList>
    </citation>
    <scope>NUCLEOTIDE SEQUENCE</scope>
</reference>
<feature type="compositionally biased region" description="Low complexity" evidence="1">
    <location>
        <begin position="94"/>
        <end position="105"/>
    </location>
</feature>
<gene>
    <name evidence="2" type="ORF">IPOD504_LOCUS15930</name>
</gene>
<name>A0ABN8J4X7_9NEOP</name>
<feature type="compositionally biased region" description="Pro residues" evidence="1">
    <location>
        <begin position="117"/>
        <end position="133"/>
    </location>
</feature>
<protein>
    <submittedName>
        <fullName evidence="2">Uncharacterized protein</fullName>
    </submittedName>
</protein>
<keyword evidence="3" id="KW-1185">Reference proteome</keyword>
<evidence type="ECO:0000313" key="2">
    <source>
        <dbReference type="EMBL" id="CAH2074119.1"/>
    </source>
</evidence>
<dbReference type="Proteomes" id="UP000837857">
    <property type="component" value="Chromosome 7"/>
</dbReference>
<evidence type="ECO:0000313" key="3">
    <source>
        <dbReference type="Proteomes" id="UP000837857"/>
    </source>
</evidence>
<dbReference type="EMBL" id="OW152819">
    <property type="protein sequence ID" value="CAH2074119.1"/>
    <property type="molecule type" value="Genomic_DNA"/>
</dbReference>
<feature type="region of interest" description="Disordered" evidence="1">
    <location>
        <begin position="65"/>
        <end position="160"/>
    </location>
</feature>
<organism evidence="2 3">
    <name type="scientific">Iphiclides podalirius</name>
    <name type="common">scarce swallowtail</name>
    <dbReference type="NCBI Taxonomy" id="110791"/>
    <lineage>
        <taxon>Eukaryota</taxon>
        <taxon>Metazoa</taxon>
        <taxon>Ecdysozoa</taxon>
        <taxon>Arthropoda</taxon>
        <taxon>Hexapoda</taxon>
        <taxon>Insecta</taxon>
        <taxon>Pterygota</taxon>
        <taxon>Neoptera</taxon>
        <taxon>Endopterygota</taxon>
        <taxon>Lepidoptera</taxon>
        <taxon>Glossata</taxon>
        <taxon>Ditrysia</taxon>
        <taxon>Papilionoidea</taxon>
        <taxon>Papilionidae</taxon>
        <taxon>Papilioninae</taxon>
        <taxon>Iphiclides</taxon>
    </lineage>
</organism>